<dbReference type="InterPro" id="IPR004776">
    <property type="entry name" value="Mem_transp_PIN-like"/>
</dbReference>
<evidence type="ECO:0000256" key="7">
    <source>
        <dbReference type="ARBA" id="ARBA00023136"/>
    </source>
</evidence>
<dbReference type="EMBL" id="WMET01000003">
    <property type="protein sequence ID" value="MYL20874.1"/>
    <property type="molecule type" value="Genomic_DNA"/>
</dbReference>
<keyword evidence="4" id="KW-1003">Cell membrane</keyword>
<feature type="transmembrane region" description="Helical" evidence="8">
    <location>
        <begin position="6"/>
        <end position="24"/>
    </location>
</feature>
<feature type="transmembrane region" description="Helical" evidence="8">
    <location>
        <begin position="55"/>
        <end position="78"/>
    </location>
</feature>
<gene>
    <name evidence="9" type="ORF">GLW04_13305</name>
</gene>
<evidence type="ECO:0000313" key="9">
    <source>
        <dbReference type="EMBL" id="MYL20874.1"/>
    </source>
</evidence>
<keyword evidence="3" id="KW-0813">Transport</keyword>
<comment type="subcellular location">
    <subcellularLocation>
        <location evidence="1">Cell membrane</location>
        <topology evidence="1">Multi-pass membrane protein</topology>
    </subcellularLocation>
</comment>
<dbReference type="PANTHER" id="PTHR36838">
    <property type="entry name" value="AUXIN EFFLUX CARRIER FAMILY PROTEIN"/>
    <property type="match status" value="1"/>
</dbReference>
<keyword evidence="7 8" id="KW-0472">Membrane</keyword>
<evidence type="ECO:0000256" key="2">
    <source>
        <dbReference type="ARBA" id="ARBA00010145"/>
    </source>
</evidence>
<dbReference type="Gene3D" id="1.20.1530.20">
    <property type="match status" value="2"/>
</dbReference>
<feature type="transmembrane region" description="Helical" evidence="8">
    <location>
        <begin position="248"/>
        <end position="267"/>
    </location>
</feature>
<name>A0A845E5F0_9BACI</name>
<evidence type="ECO:0000256" key="5">
    <source>
        <dbReference type="ARBA" id="ARBA00022692"/>
    </source>
</evidence>
<keyword evidence="6 8" id="KW-1133">Transmembrane helix</keyword>
<feature type="transmembrane region" description="Helical" evidence="8">
    <location>
        <begin position="31"/>
        <end position="49"/>
    </location>
</feature>
<dbReference type="Proteomes" id="UP000460949">
    <property type="component" value="Unassembled WGS sequence"/>
</dbReference>
<protein>
    <submittedName>
        <fullName evidence="9">AEC family transporter</fullName>
    </submittedName>
</protein>
<dbReference type="Pfam" id="PF03547">
    <property type="entry name" value="Mem_trans"/>
    <property type="match status" value="1"/>
</dbReference>
<evidence type="ECO:0000256" key="3">
    <source>
        <dbReference type="ARBA" id="ARBA00022448"/>
    </source>
</evidence>
<feature type="transmembrane region" description="Helical" evidence="8">
    <location>
        <begin position="279"/>
        <end position="298"/>
    </location>
</feature>
<accession>A0A845E5F0</accession>
<keyword evidence="5 8" id="KW-0812">Transmembrane</keyword>
<evidence type="ECO:0000256" key="1">
    <source>
        <dbReference type="ARBA" id="ARBA00004651"/>
    </source>
</evidence>
<evidence type="ECO:0000256" key="6">
    <source>
        <dbReference type="ARBA" id="ARBA00022989"/>
    </source>
</evidence>
<dbReference type="RefSeq" id="WP_160838063.1">
    <property type="nucleotide sequence ID" value="NZ_WMET01000003.1"/>
</dbReference>
<comment type="caution">
    <text evidence="9">The sequence shown here is derived from an EMBL/GenBank/DDBJ whole genome shotgun (WGS) entry which is preliminary data.</text>
</comment>
<dbReference type="PANTHER" id="PTHR36838:SF1">
    <property type="entry name" value="SLR1864 PROTEIN"/>
    <property type="match status" value="1"/>
</dbReference>
<comment type="similarity">
    <text evidence="2">Belongs to the auxin efflux carrier (TC 2.A.69) family.</text>
</comment>
<reference evidence="9 10" key="1">
    <citation type="submission" date="2019-11" db="EMBL/GenBank/DDBJ databases">
        <title>Genome sequences of 17 halophilic strains isolated from different environments.</title>
        <authorList>
            <person name="Furrow R.E."/>
        </authorList>
    </citation>
    <scope>NUCLEOTIDE SEQUENCE [LARGE SCALE GENOMIC DNA]</scope>
    <source>
        <strain evidence="9 10">22511_23_Filter</strain>
    </source>
</reference>
<feature type="transmembrane region" description="Helical" evidence="8">
    <location>
        <begin position="188"/>
        <end position="210"/>
    </location>
</feature>
<organism evidence="9 10">
    <name type="scientific">Halobacillus litoralis</name>
    <dbReference type="NCBI Taxonomy" id="45668"/>
    <lineage>
        <taxon>Bacteria</taxon>
        <taxon>Bacillati</taxon>
        <taxon>Bacillota</taxon>
        <taxon>Bacilli</taxon>
        <taxon>Bacillales</taxon>
        <taxon>Bacillaceae</taxon>
        <taxon>Halobacillus</taxon>
    </lineage>
</organism>
<dbReference type="InterPro" id="IPR038770">
    <property type="entry name" value="Na+/solute_symporter_sf"/>
</dbReference>
<proteinExistence type="inferred from homology"/>
<dbReference type="AlphaFoldDB" id="A0A845E5F0"/>
<evidence type="ECO:0000256" key="4">
    <source>
        <dbReference type="ARBA" id="ARBA00022475"/>
    </source>
</evidence>
<feature type="transmembrane region" description="Helical" evidence="8">
    <location>
        <begin position="222"/>
        <end position="242"/>
    </location>
</feature>
<dbReference type="GO" id="GO:0005886">
    <property type="term" value="C:plasma membrane"/>
    <property type="evidence" value="ECO:0007669"/>
    <property type="project" value="UniProtKB-SubCell"/>
</dbReference>
<feature type="transmembrane region" description="Helical" evidence="8">
    <location>
        <begin position="162"/>
        <end position="182"/>
    </location>
</feature>
<sequence>MEFITILLPIFLVFGIGFTAQKILQFDTSAFSKLALYILVPFLVFQTFYEETITFSYVYISIYMLGLCAAIIVIVTILSKVTGYSEKERCGLVLSCAFTNNGNYGTPLVLFLFGTAGMDTAIVLMVLQQLLMSTLGVYYAAKGGSGGSGVKAALRSVRRMPMVYGALIGYLFQAFDLSIGGLENGVDLIAGAAIPLIMLTLGMQLANINVTGFEYRKVSTALIIKLIAAPAIAAVIVWGMPVDPLMKQIMIIMAATPTAANTTMYAIQFQTEPQTVTSSTLFTTLVSILTIPIVIYLVT</sequence>
<evidence type="ECO:0000256" key="8">
    <source>
        <dbReference type="SAM" id="Phobius"/>
    </source>
</evidence>
<evidence type="ECO:0000313" key="10">
    <source>
        <dbReference type="Proteomes" id="UP000460949"/>
    </source>
</evidence>
<dbReference type="GO" id="GO:0055085">
    <property type="term" value="P:transmembrane transport"/>
    <property type="evidence" value="ECO:0007669"/>
    <property type="project" value="InterPro"/>
</dbReference>